<dbReference type="InterPro" id="IPR020058">
    <property type="entry name" value="Glu/Gln-tRNA-synth_Ib_cat-dom"/>
</dbReference>
<gene>
    <name evidence="12" type="ORF">TEA_002000</name>
</gene>
<dbReference type="InterPro" id="IPR049437">
    <property type="entry name" value="tRNA-synt_1c_C2"/>
</dbReference>
<feature type="domain" description="Glutamyl/glutaminyl-tRNA synthetase class Ib catalytic" evidence="9">
    <location>
        <begin position="1054"/>
        <end position="1077"/>
    </location>
</feature>
<feature type="domain" description="Glutamyl/glutaminyl-tRNA synthetase class Ib catalytic" evidence="9">
    <location>
        <begin position="324"/>
        <end position="347"/>
    </location>
</feature>
<dbReference type="Gene3D" id="1.10.10.2420">
    <property type="match status" value="1"/>
</dbReference>
<dbReference type="InterPro" id="IPR001412">
    <property type="entry name" value="aa-tRNA-synth_I_CS"/>
</dbReference>
<dbReference type="GO" id="GO:0005524">
    <property type="term" value="F:ATP binding"/>
    <property type="evidence" value="ECO:0007669"/>
    <property type="project" value="UniProtKB-KW"/>
</dbReference>
<dbReference type="Pfam" id="PF03950">
    <property type="entry name" value="tRNA-synt_1c_C"/>
    <property type="match status" value="1"/>
</dbReference>
<evidence type="ECO:0000256" key="6">
    <source>
        <dbReference type="ARBA" id="ARBA00022917"/>
    </source>
</evidence>
<keyword evidence="6" id="KW-0648">Protein biosynthesis</keyword>
<dbReference type="NCBIfam" id="TIGR00440">
    <property type="entry name" value="glnS"/>
    <property type="match status" value="1"/>
</dbReference>
<dbReference type="CDD" id="cd00807">
    <property type="entry name" value="GlnRS_core"/>
    <property type="match status" value="1"/>
</dbReference>
<dbReference type="FunFam" id="2.40.240.10:FF:000007">
    <property type="entry name" value="Glutamine--tRNA ligase"/>
    <property type="match status" value="1"/>
</dbReference>
<keyword evidence="5" id="KW-0067">ATP-binding</keyword>
<evidence type="ECO:0000256" key="5">
    <source>
        <dbReference type="ARBA" id="ARBA00022840"/>
    </source>
</evidence>
<evidence type="ECO:0000256" key="1">
    <source>
        <dbReference type="ARBA" id="ARBA00005594"/>
    </source>
</evidence>
<dbReference type="PANTHER" id="PTHR43097:SF4">
    <property type="entry name" value="GLUTAMINE--TRNA LIGASE"/>
    <property type="match status" value="1"/>
</dbReference>
<dbReference type="Pfam" id="PF00749">
    <property type="entry name" value="tRNA-synt_1c"/>
    <property type="match status" value="8"/>
</dbReference>
<feature type="domain" description="Glutamyl/glutaminyl-tRNA synthetase class Ib catalytic" evidence="9">
    <location>
        <begin position="178"/>
        <end position="201"/>
    </location>
</feature>
<feature type="domain" description="tRNA synthetases class I (E and Q) anti-codon binding" evidence="11">
    <location>
        <begin position="1615"/>
        <end position="1692"/>
    </location>
</feature>
<dbReference type="InterPro" id="IPR011035">
    <property type="entry name" value="Ribosomal_bL25/Gln-tRNA_synth"/>
</dbReference>
<dbReference type="Gene3D" id="3.40.50.620">
    <property type="entry name" value="HUPs"/>
    <property type="match status" value="8"/>
</dbReference>
<evidence type="ECO:0000256" key="7">
    <source>
        <dbReference type="ARBA" id="ARBA00023146"/>
    </source>
</evidence>
<feature type="domain" description="Glutamyl/glutaminyl-tRNA synthetase class Ib catalytic" evidence="9">
    <location>
        <begin position="616"/>
        <end position="639"/>
    </location>
</feature>
<reference evidence="12 13" key="1">
    <citation type="journal article" date="2018" name="Proc. Natl. Acad. Sci. U.S.A.">
        <title>Draft genome sequence of Camellia sinensis var. sinensis provides insights into the evolution of the tea genome and tea quality.</title>
        <authorList>
            <person name="Wei C."/>
            <person name="Yang H."/>
            <person name="Wang S."/>
            <person name="Zhao J."/>
            <person name="Liu C."/>
            <person name="Gao L."/>
            <person name="Xia E."/>
            <person name="Lu Y."/>
            <person name="Tai Y."/>
            <person name="She G."/>
            <person name="Sun J."/>
            <person name="Cao H."/>
            <person name="Tong W."/>
            <person name="Gao Q."/>
            <person name="Li Y."/>
            <person name="Deng W."/>
            <person name="Jiang X."/>
            <person name="Wang W."/>
            <person name="Chen Q."/>
            <person name="Zhang S."/>
            <person name="Li H."/>
            <person name="Wu J."/>
            <person name="Wang P."/>
            <person name="Li P."/>
            <person name="Shi C."/>
            <person name="Zheng F."/>
            <person name="Jian J."/>
            <person name="Huang B."/>
            <person name="Shan D."/>
            <person name="Shi M."/>
            <person name="Fang C."/>
            <person name="Yue Y."/>
            <person name="Li F."/>
            <person name="Li D."/>
            <person name="Wei S."/>
            <person name="Han B."/>
            <person name="Jiang C."/>
            <person name="Yin Y."/>
            <person name="Xia T."/>
            <person name="Zhang Z."/>
            <person name="Bennetzen J.L."/>
            <person name="Zhao S."/>
            <person name="Wan X."/>
        </authorList>
    </citation>
    <scope>NUCLEOTIDE SEQUENCE [LARGE SCALE GENOMIC DNA]</scope>
    <source>
        <strain evidence="13">cv. Shuchazao</strain>
        <tissue evidence="12">Leaf</tissue>
    </source>
</reference>
<feature type="domain" description="Glutamyl/glutaminyl-tRNA synthetase class Ib catalytic" evidence="9">
    <location>
        <begin position="762"/>
        <end position="785"/>
    </location>
</feature>
<accession>A0A4S4EDU5</accession>
<dbReference type="FunFam" id="2.40.240.10:FF:000011">
    <property type="entry name" value="Glutamine--tRNA ligase cytoplasmic"/>
    <property type="match status" value="1"/>
</dbReference>
<comment type="catalytic activity">
    <reaction evidence="8">
        <text>tRNA(Gln) + L-glutamine + ATP = L-glutaminyl-tRNA(Gln) + AMP + diphosphate</text>
        <dbReference type="Rhea" id="RHEA:20121"/>
        <dbReference type="Rhea" id="RHEA-COMP:9662"/>
        <dbReference type="Rhea" id="RHEA-COMP:9681"/>
        <dbReference type="ChEBI" id="CHEBI:30616"/>
        <dbReference type="ChEBI" id="CHEBI:33019"/>
        <dbReference type="ChEBI" id="CHEBI:58359"/>
        <dbReference type="ChEBI" id="CHEBI:78442"/>
        <dbReference type="ChEBI" id="CHEBI:78521"/>
        <dbReference type="ChEBI" id="CHEBI:456215"/>
        <dbReference type="EC" id="6.1.1.18"/>
    </reaction>
</comment>
<protein>
    <recommendedName>
        <fullName evidence="2">glutamine--tRNA ligase</fullName>
        <ecNumber evidence="2">6.1.1.18</ecNumber>
    </recommendedName>
</protein>
<feature type="domain" description="Glutamyl/glutaminyl-tRNA synthetase class Ib catalytic" evidence="9">
    <location>
        <begin position="1200"/>
        <end position="1498"/>
    </location>
</feature>
<evidence type="ECO:0000256" key="8">
    <source>
        <dbReference type="ARBA" id="ARBA00048270"/>
    </source>
</evidence>
<evidence type="ECO:0000313" key="13">
    <source>
        <dbReference type="Proteomes" id="UP000306102"/>
    </source>
</evidence>
<proteinExistence type="inferred from homology"/>
<feature type="domain" description="Glutamyl/glutaminyl-tRNA synthetase class Ib anti-codon binding" evidence="10">
    <location>
        <begin position="1501"/>
        <end position="1605"/>
    </location>
</feature>
<dbReference type="Gene3D" id="2.40.240.10">
    <property type="entry name" value="Ribosomal Protein L25, Chain P"/>
    <property type="match status" value="2"/>
</dbReference>
<dbReference type="Pfam" id="PF20974">
    <property type="entry name" value="tRNA-synt_1c_C2"/>
    <property type="match status" value="1"/>
</dbReference>
<dbReference type="PRINTS" id="PR00987">
    <property type="entry name" value="TRNASYNTHGLU"/>
</dbReference>
<evidence type="ECO:0000259" key="11">
    <source>
        <dbReference type="Pfam" id="PF20974"/>
    </source>
</evidence>
<evidence type="ECO:0000259" key="10">
    <source>
        <dbReference type="Pfam" id="PF03950"/>
    </source>
</evidence>
<dbReference type="SUPFAM" id="SSF50715">
    <property type="entry name" value="Ribosomal protein L25-like"/>
    <property type="match status" value="1"/>
</dbReference>
<comment type="similarity">
    <text evidence="1">Belongs to the class-I aminoacyl-tRNA synthetase family.</text>
</comment>
<feature type="domain" description="Glutamyl/glutaminyl-tRNA synthetase class Ib catalytic" evidence="9">
    <location>
        <begin position="908"/>
        <end position="931"/>
    </location>
</feature>
<dbReference type="PROSITE" id="PS00178">
    <property type="entry name" value="AA_TRNA_LIGASE_I"/>
    <property type="match status" value="8"/>
</dbReference>
<dbReference type="EC" id="6.1.1.18" evidence="2"/>
<dbReference type="InterPro" id="IPR020056">
    <property type="entry name" value="Rbsml_bL25/Gln-tRNA_synth_N"/>
</dbReference>
<dbReference type="InterPro" id="IPR042559">
    <property type="entry name" value="Gln-tRNA-synth_Ib_RNA-bd_N_2"/>
</dbReference>
<dbReference type="GO" id="GO:0004819">
    <property type="term" value="F:glutamine-tRNA ligase activity"/>
    <property type="evidence" value="ECO:0007669"/>
    <property type="project" value="UniProtKB-EC"/>
</dbReference>
<keyword evidence="7" id="KW-0030">Aminoacyl-tRNA synthetase</keyword>
<dbReference type="Proteomes" id="UP000306102">
    <property type="component" value="Unassembled WGS sequence"/>
</dbReference>
<dbReference type="EMBL" id="SDRB02005277">
    <property type="protein sequence ID" value="THG14520.1"/>
    <property type="molecule type" value="Genomic_DNA"/>
</dbReference>
<dbReference type="FunFam" id="3.40.50.620:FF:000037">
    <property type="entry name" value="Glutamine--tRNA ligase cytoplasmic"/>
    <property type="match status" value="1"/>
</dbReference>
<name>A0A4S4EDU5_CAMSN</name>
<dbReference type="GO" id="GO:0048608">
    <property type="term" value="P:reproductive structure development"/>
    <property type="evidence" value="ECO:0007669"/>
    <property type="project" value="UniProtKB-ARBA"/>
</dbReference>
<dbReference type="InterPro" id="IPR014729">
    <property type="entry name" value="Rossmann-like_a/b/a_fold"/>
</dbReference>
<dbReference type="GO" id="GO:0009791">
    <property type="term" value="P:post-embryonic development"/>
    <property type="evidence" value="ECO:0007669"/>
    <property type="project" value="UniProtKB-ARBA"/>
</dbReference>
<feature type="domain" description="Glutamyl/glutaminyl-tRNA synthetase class Ib catalytic" evidence="9">
    <location>
        <begin position="470"/>
        <end position="493"/>
    </location>
</feature>
<dbReference type="PANTHER" id="PTHR43097">
    <property type="entry name" value="GLUTAMINE-TRNA LIGASE"/>
    <property type="match status" value="1"/>
</dbReference>
<keyword evidence="3" id="KW-0436">Ligase</keyword>
<comment type="caution">
    <text evidence="12">The sequence shown here is derived from an EMBL/GenBank/DDBJ whole genome shotgun (WGS) entry which is preliminary data.</text>
</comment>
<dbReference type="InterPro" id="IPR004514">
    <property type="entry name" value="Gln-tRNA-synth"/>
</dbReference>
<dbReference type="InterPro" id="IPR000924">
    <property type="entry name" value="Glu/Gln-tRNA-synth"/>
</dbReference>
<evidence type="ECO:0000259" key="9">
    <source>
        <dbReference type="Pfam" id="PF00749"/>
    </source>
</evidence>
<keyword evidence="4" id="KW-0547">Nucleotide-binding</keyword>
<dbReference type="SUPFAM" id="SSF52374">
    <property type="entry name" value="Nucleotidylyl transferase"/>
    <property type="match status" value="8"/>
</dbReference>
<evidence type="ECO:0000313" key="12">
    <source>
        <dbReference type="EMBL" id="THG14520.1"/>
    </source>
</evidence>
<dbReference type="GO" id="GO:0005829">
    <property type="term" value="C:cytosol"/>
    <property type="evidence" value="ECO:0007669"/>
    <property type="project" value="TreeGrafter"/>
</dbReference>
<sequence length="1717" mass="195969">MELNISAICCSYRGLHHGAQHVYYLLLGSRVGELFGHVRKRQPWADPKIVKQLVDANLYALLGERTAADDEKPIKKKKEKPVKVEECTTAVDTPPKPSEEELNPYLIFPSPEENYKFLNFSSGKSMQNLIGIVLTSYLIFELETTLVHTEIFFSDRPVLRPCNTREMLEKHLKATGGKVFTRFPPEPNGYLHIGHAKQLVDANLYALLGERTAADDEKPIKKKKEKPVKVEECTTAVDTPPKPSEEELNPYLIFPSPEENYKFLNFSSGKSMQNLIGIVLTSYLIFELETTLVHTEIFFSDRPVLRPCNTREMLEKHLKATGGKVFTRFPPEPNGYLHIGHAKQLVDANLYALLGERTAADDEKPIKKKKEKPVKVEECTTAVDTPPKPSEEELNPYLIFPSPEENYKFLNFSSGKSMQNLIGIVLTSYLIFELETTLVHTEIFFSDRPVLRPCNTREMLEKHLKATGGKVFTRFPPEPNGYLHIGHAKQLVDANLYALLGERTAADDEKPIKKKKEKPVKVEECTTAVDTPPKPSEEELNPYLIFPSPEENYKFLNFSSGKSMQNLIGIVLTSYLIFELETTLVHTEIFFSDRPVLRPCNTREMLEKHLKATGGKVFTRFPPEPNGYLHIGHAKQLVDANLYALLGERTAADDEKPIKKKKEKPVKVEECTTAVDTPPKPSEEELNPYLIFPSPEENYKFLNFSSGKSMQNLIGIVLTSYLIFELETTLVHTEIFFSDRPVLRPCNTREMLEKHLKATGGKVFTRFPPEPNGYLHIGHAKQLVDANLYALLGERTAADDEKPIKKKKEKPVKVEECTTAVDTPPKPSEEELNPYLIFPSPEENYKFLNFSSGKSMQNLIGIVLTSYLIFELETTLVHTEIFFSDRPVLRPCNTREMLEKHLKATGGKVFTRFPPEPNGYLHIGHAKQLVDANLYALLGERTAADDEKPIKKKKEKPVKVEECTTAVDTPPKPSEEELNPYLIFPSPEENYKFLNFSSGKSMQNLIGIVLTSYLIFELETTLVHTEIFFSDRPVLRPCNTREMLEKHLKATGGKVFTRFPPEPNGYLHIGHAKQLVDANLYALLGERTAADDEKPIKKKKEKPVKVEECTTAVDTPPKPSEEELNPYLIFPSPEENYKFLNFSSGKSMQNLIGIVLTSYLIFELETTLVHTEIFFSDRPVLRPCNTREMLEKHLKATGGKVFTRFPPEPNGYLHIGHAKAMFINFGLAKERGGCCYLRYDDTNPEAEKKEYIDHIEEIVRWMGWEPFKITYASDYFQDLYELAVELIRRGHAYVDHQTPEEIKEYREKRMNSPWRDRPIEESLKLFDDMKRGIIEEGKATLRMKQDMQNVWISVVQFTPHPHAGDAGCIYPSYDYEHCTVDSIENVTHSLCTLEFETRRASYYWLLDALSLFQPYVWEYSRLNVTNTVMSKRKLNRLVKEKRVDGWDDPRLMTLSGLRRRGVTSTSINAFVRGIGITRSDSSMINVDRLEYHIREELNKTAPRTMVVLHPLKVVITNLEVGSVMDLNAKKWPDAPLDDASSYYKVPFSNVVYIENSDFRMKDSKDYYGLAPGKSVLLRYAFPIKCTDVILGDDKETVLEIRAEYDPSKKTKPKGVLHWVSEHSPGVDPLKVEVRLFDKLFLSENPAELDDWLGDLNPESKMVIPGAYAVPSLKNAAVGDRFQFERLGYFVVDKDSSSEKLVFNRTITLRDSYGKVGK</sequence>
<dbReference type="InterPro" id="IPR020059">
    <property type="entry name" value="Glu/Gln-tRNA-synth_Ib_codon-bd"/>
</dbReference>
<evidence type="ECO:0000256" key="3">
    <source>
        <dbReference type="ARBA" id="ARBA00022598"/>
    </source>
</evidence>
<evidence type="ECO:0000256" key="4">
    <source>
        <dbReference type="ARBA" id="ARBA00022741"/>
    </source>
</evidence>
<keyword evidence="13" id="KW-1185">Reference proteome</keyword>
<dbReference type="GO" id="GO:0006425">
    <property type="term" value="P:glutaminyl-tRNA aminoacylation"/>
    <property type="evidence" value="ECO:0007669"/>
    <property type="project" value="InterPro"/>
</dbReference>
<dbReference type="InterPro" id="IPR050132">
    <property type="entry name" value="Gln/Glu-tRNA_Ligase"/>
</dbReference>
<organism evidence="12 13">
    <name type="scientific">Camellia sinensis var. sinensis</name>
    <name type="common">China tea</name>
    <dbReference type="NCBI Taxonomy" id="542762"/>
    <lineage>
        <taxon>Eukaryota</taxon>
        <taxon>Viridiplantae</taxon>
        <taxon>Streptophyta</taxon>
        <taxon>Embryophyta</taxon>
        <taxon>Tracheophyta</taxon>
        <taxon>Spermatophyta</taxon>
        <taxon>Magnoliopsida</taxon>
        <taxon>eudicotyledons</taxon>
        <taxon>Gunneridae</taxon>
        <taxon>Pentapetalae</taxon>
        <taxon>asterids</taxon>
        <taxon>Ericales</taxon>
        <taxon>Theaceae</taxon>
        <taxon>Camellia</taxon>
    </lineage>
</organism>
<dbReference type="STRING" id="542762.A0A4S4EDU5"/>
<evidence type="ECO:0000256" key="2">
    <source>
        <dbReference type="ARBA" id="ARBA00012836"/>
    </source>
</evidence>